<dbReference type="KEGG" id="qlo:115988408"/>
<dbReference type="Pfam" id="PF23559">
    <property type="entry name" value="WHD_DRP"/>
    <property type="match status" value="1"/>
</dbReference>
<dbReference type="RefSeq" id="XP_030967822.1">
    <property type="nucleotide sequence ID" value="XM_031111962.1"/>
</dbReference>
<dbReference type="AlphaFoldDB" id="A0A7N2LV49"/>
<dbReference type="RefSeq" id="XP_030967838.1">
    <property type="nucleotide sequence ID" value="XM_031111978.1"/>
</dbReference>
<dbReference type="InterPro" id="IPR041118">
    <property type="entry name" value="Rx_N"/>
</dbReference>
<dbReference type="InterPro" id="IPR058922">
    <property type="entry name" value="WHD_DRP"/>
</dbReference>
<keyword evidence="3" id="KW-0547">Nucleotide-binding</keyword>
<dbReference type="EnsemblPlants" id="QL05p088022:mrna">
    <property type="protein sequence ID" value="QL05p088022:mrna:CDS:1"/>
    <property type="gene ID" value="QL05p088022"/>
</dbReference>
<dbReference type="PANTHER" id="PTHR36766">
    <property type="entry name" value="PLANT BROAD-SPECTRUM MILDEW RESISTANCE PROTEIN RPW8"/>
    <property type="match status" value="1"/>
</dbReference>
<dbReference type="InterPro" id="IPR032675">
    <property type="entry name" value="LRR_dom_sf"/>
</dbReference>
<evidence type="ECO:0000259" key="8">
    <source>
        <dbReference type="Pfam" id="PF23559"/>
    </source>
</evidence>
<evidence type="ECO:0000256" key="3">
    <source>
        <dbReference type="ARBA" id="ARBA00022741"/>
    </source>
</evidence>
<evidence type="ECO:0000259" key="9">
    <source>
        <dbReference type="Pfam" id="PF25019"/>
    </source>
</evidence>
<evidence type="ECO:0000259" key="6">
    <source>
        <dbReference type="Pfam" id="PF00931"/>
    </source>
</evidence>
<dbReference type="GO" id="GO:0043531">
    <property type="term" value="F:ADP binding"/>
    <property type="evidence" value="ECO:0007669"/>
    <property type="project" value="InterPro"/>
</dbReference>
<dbReference type="OMA" id="NICKCKM"/>
<dbReference type="RefSeq" id="XP_030967831.1">
    <property type="nucleotide sequence ID" value="XM_031111971.1"/>
</dbReference>
<dbReference type="GO" id="GO:0005524">
    <property type="term" value="F:ATP binding"/>
    <property type="evidence" value="ECO:0007669"/>
    <property type="project" value="UniProtKB-KW"/>
</dbReference>
<evidence type="ECO:0000256" key="2">
    <source>
        <dbReference type="ARBA" id="ARBA00022737"/>
    </source>
</evidence>
<dbReference type="SUPFAM" id="SSF52540">
    <property type="entry name" value="P-loop containing nucleoside triphosphate hydrolases"/>
    <property type="match status" value="1"/>
</dbReference>
<keyword evidence="1" id="KW-0433">Leucine-rich repeat</keyword>
<dbReference type="PRINTS" id="PR00364">
    <property type="entry name" value="DISEASERSIST"/>
</dbReference>
<dbReference type="Gene3D" id="3.40.50.300">
    <property type="entry name" value="P-loop containing nucleotide triphosphate hydrolases"/>
    <property type="match status" value="1"/>
</dbReference>
<dbReference type="Pfam" id="PF00931">
    <property type="entry name" value="NB-ARC"/>
    <property type="match status" value="1"/>
</dbReference>
<keyword evidence="4" id="KW-0611">Plant defense</keyword>
<dbReference type="OrthoDB" id="5279713at2759"/>
<dbReference type="Gene3D" id="1.20.5.4130">
    <property type="match status" value="1"/>
</dbReference>
<dbReference type="RefSeq" id="XP_030967823.1">
    <property type="nucleotide sequence ID" value="XM_031111963.1"/>
</dbReference>
<reference evidence="10 11" key="1">
    <citation type="journal article" date="2016" name="G3 (Bethesda)">
        <title>First Draft Assembly and Annotation of the Genome of a California Endemic Oak Quercus lobata Nee (Fagaceae).</title>
        <authorList>
            <person name="Sork V.L."/>
            <person name="Fitz-Gibbon S.T."/>
            <person name="Puiu D."/>
            <person name="Crepeau M."/>
            <person name="Gugger P.F."/>
            <person name="Sherman R."/>
            <person name="Stevens K."/>
            <person name="Langley C.H."/>
            <person name="Pellegrini M."/>
            <person name="Salzberg S.L."/>
        </authorList>
    </citation>
    <scope>NUCLEOTIDE SEQUENCE [LARGE SCALE GENOMIC DNA]</scope>
    <source>
        <strain evidence="10 11">cv. SW786</strain>
    </source>
</reference>
<dbReference type="Gramene" id="QL05p088022:mrna">
    <property type="protein sequence ID" value="QL05p088022:mrna:CDS:1"/>
    <property type="gene ID" value="QL05p088022"/>
</dbReference>
<dbReference type="RefSeq" id="XP_030967837.1">
    <property type="nucleotide sequence ID" value="XM_031111977.1"/>
</dbReference>
<dbReference type="RefSeq" id="XP_030967828.1">
    <property type="nucleotide sequence ID" value="XM_031111968.1"/>
</dbReference>
<dbReference type="Gene3D" id="1.10.8.430">
    <property type="entry name" value="Helical domain of apoptotic protease-activating factors"/>
    <property type="match status" value="1"/>
</dbReference>
<dbReference type="RefSeq" id="XP_030967835.1">
    <property type="nucleotide sequence ID" value="XM_031111975.1"/>
</dbReference>
<keyword evidence="2" id="KW-0677">Repeat</keyword>
<feature type="domain" description="R13L1/DRL21-like LRR repeat region" evidence="9">
    <location>
        <begin position="696"/>
        <end position="823"/>
    </location>
</feature>
<dbReference type="Pfam" id="PF18052">
    <property type="entry name" value="Rx_N"/>
    <property type="match status" value="1"/>
</dbReference>
<dbReference type="RefSeq" id="XP_030967825.1">
    <property type="nucleotide sequence ID" value="XM_031111965.1"/>
</dbReference>
<dbReference type="RefSeq" id="XP_030967832.1">
    <property type="nucleotide sequence ID" value="XM_031111972.1"/>
</dbReference>
<dbReference type="GO" id="GO:0051707">
    <property type="term" value="P:response to other organism"/>
    <property type="evidence" value="ECO:0007669"/>
    <property type="project" value="UniProtKB-ARBA"/>
</dbReference>
<dbReference type="InterPro" id="IPR027417">
    <property type="entry name" value="P-loop_NTPase"/>
</dbReference>
<dbReference type="Pfam" id="PF25019">
    <property type="entry name" value="LRR_R13L1-DRL21"/>
    <property type="match status" value="1"/>
</dbReference>
<feature type="domain" description="Disease resistance protein winged helix" evidence="8">
    <location>
        <begin position="440"/>
        <end position="512"/>
    </location>
</feature>
<dbReference type="InterPro" id="IPR036388">
    <property type="entry name" value="WH-like_DNA-bd_sf"/>
</dbReference>
<dbReference type="GO" id="GO:0006952">
    <property type="term" value="P:defense response"/>
    <property type="evidence" value="ECO:0007669"/>
    <property type="project" value="UniProtKB-KW"/>
</dbReference>
<dbReference type="InterPro" id="IPR042197">
    <property type="entry name" value="Apaf_helical"/>
</dbReference>
<proteinExistence type="predicted"/>
<dbReference type="FunFam" id="1.10.10.10:FF:000322">
    <property type="entry name" value="Probable disease resistance protein At1g63360"/>
    <property type="match status" value="1"/>
</dbReference>
<dbReference type="SUPFAM" id="SSF52058">
    <property type="entry name" value="L domain-like"/>
    <property type="match status" value="1"/>
</dbReference>
<name>A0A7N2LV49_QUELO</name>
<dbReference type="RefSeq" id="XP_030967834.1">
    <property type="nucleotide sequence ID" value="XM_031111974.1"/>
</dbReference>
<evidence type="ECO:0000313" key="10">
    <source>
        <dbReference type="EnsemblPlants" id="QL05p088022:mrna:CDS:1"/>
    </source>
</evidence>
<keyword evidence="5" id="KW-0067">ATP-binding</keyword>
<dbReference type="RefSeq" id="XP_030967836.1">
    <property type="nucleotide sequence ID" value="XM_031111976.1"/>
</dbReference>
<dbReference type="RefSeq" id="XP_030967820.1">
    <property type="nucleotide sequence ID" value="XM_031111960.1"/>
</dbReference>
<dbReference type="InParanoid" id="A0A7N2LV49"/>
<dbReference type="Gene3D" id="1.10.10.10">
    <property type="entry name" value="Winged helix-like DNA-binding domain superfamily/Winged helix DNA-binding domain"/>
    <property type="match status" value="1"/>
</dbReference>
<feature type="domain" description="NB-ARC" evidence="6">
    <location>
        <begin position="197"/>
        <end position="355"/>
    </location>
</feature>
<keyword evidence="11" id="KW-1185">Reference proteome</keyword>
<feature type="domain" description="Disease resistance N-terminal" evidence="7">
    <location>
        <begin position="10"/>
        <end position="95"/>
    </location>
</feature>
<dbReference type="RefSeq" id="XP_030967826.1">
    <property type="nucleotide sequence ID" value="XM_031111966.1"/>
</dbReference>
<dbReference type="GeneID" id="115988408"/>
<dbReference type="InterPro" id="IPR002182">
    <property type="entry name" value="NB-ARC"/>
</dbReference>
<accession>A0A7N2LV49</accession>
<dbReference type="RefSeq" id="XP_030967829.1">
    <property type="nucleotide sequence ID" value="XM_031111969.1"/>
</dbReference>
<evidence type="ECO:0000256" key="5">
    <source>
        <dbReference type="ARBA" id="ARBA00022840"/>
    </source>
</evidence>
<dbReference type="RefSeq" id="XP_030967821.1">
    <property type="nucleotide sequence ID" value="XM_031111961.1"/>
</dbReference>
<dbReference type="RefSeq" id="XP_030967833.1">
    <property type="nucleotide sequence ID" value="XM_031111973.1"/>
</dbReference>
<dbReference type="RefSeq" id="XP_030967839.1">
    <property type="nucleotide sequence ID" value="XM_031111979.1"/>
</dbReference>
<dbReference type="InterPro" id="IPR056789">
    <property type="entry name" value="LRR_R13L1-DRL21"/>
</dbReference>
<dbReference type="RefSeq" id="XP_030967830.1">
    <property type="nucleotide sequence ID" value="XM_031111970.1"/>
</dbReference>
<evidence type="ECO:0000259" key="7">
    <source>
        <dbReference type="Pfam" id="PF18052"/>
    </source>
</evidence>
<dbReference type="PANTHER" id="PTHR36766:SF40">
    <property type="entry name" value="DISEASE RESISTANCE PROTEIN RGA3"/>
    <property type="match status" value="1"/>
</dbReference>
<evidence type="ECO:0000256" key="1">
    <source>
        <dbReference type="ARBA" id="ARBA00022614"/>
    </source>
</evidence>
<sequence length="928" mass="106097">MADTVLYDLVKQSVSIAAQLALQEMKLLLEVDNEVENLQQNFLKVQVMLSKAEQSQMTDQGVKLWYEQLKDAYYMMDDVLDSWKTAKIKSEIQKQEEESAENEADGNASAWKKKVCSFVPSPSSCFSHEIGHKIKKLNKTLEYILNAKEAYGIDLNSQPNVAEPSETTSFADVSKIIGRDEHRKNLLDNLSGMGSQEETNPRVISLVGMSGIGKSTLALLAFNDPDFKDHFPIKRWISVGKSFNKSRIAQAIIQAVDPNFIHNIPTLEAQLCKIRDSIATKRFFIVLDDVWTEEPTMWEPFKIALKFGAQGSRILVTTRNNKVATMMESSSVIILDELSTDECWLIIKKMAFTDDNQEQCRGLEDLGRKLADKCKGLPLAAKTLGSHMCGKRSEAEWEMVLRSSLWDLEDVVKGRILGPLLLSYHELSFEEKQCFLYCAVFPKDHLFDRLELVIHWMAQGYINPKPTVDMEVIAEQYFENLAMRSFFQGFEKDDNDGRIIHCKMHDIVHDFAKSMTKDVCFTIDSEDEAGKDVKRALQLSLVVKRTVVKKKIPKYLSNVKNLRFLKLICRSSQTVQPKLFHNLTCLRTLHLKVESIMKLPNEVERMIHLRYLKLSCFSIKELPETICNFCNLLSLDISECSGLKKLPLGMHKLISLRHLSLSRESIVFPKRIGELICLKTLSDFNIGGKDDKGCKLGELKDLDQLEGTLRIHLLRNVDVGEAENAQLERKKHLRGLELDFGFVPKWEEQEQRMNNDESVLKALKPNPLLESFTIMYYKGPTESINQMMSLAKLKLLDLNCCYNLECLPPLGKLQLLESLFIREAKKLEIVGDEFLGRESKNDIIFPKLKSLIFENLDNWKDWLVVGGTREEEEKDNCLVPMIMPCLHSLSVMGCPKLKSLPDFLRTVPLKELQIHSSTILEKRCKPRK</sequence>
<organism evidence="10 11">
    <name type="scientific">Quercus lobata</name>
    <name type="common">Valley oak</name>
    <dbReference type="NCBI Taxonomy" id="97700"/>
    <lineage>
        <taxon>Eukaryota</taxon>
        <taxon>Viridiplantae</taxon>
        <taxon>Streptophyta</taxon>
        <taxon>Embryophyta</taxon>
        <taxon>Tracheophyta</taxon>
        <taxon>Spermatophyta</taxon>
        <taxon>Magnoliopsida</taxon>
        <taxon>eudicotyledons</taxon>
        <taxon>Gunneridae</taxon>
        <taxon>Pentapetalae</taxon>
        <taxon>rosids</taxon>
        <taxon>fabids</taxon>
        <taxon>Fagales</taxon>
        <taxon>Fagaceae</taxon>
        <taxon>Quercus</taxon>
    </lineage>
</organism>
<dbReference type="Proteomes" id="UP000594261">
    <property type="component" value="Chromosome 5"/>
</dbReference>
<dbReference type="RefSeq" id="XP_030967824.1">
    <property type="nucleotide sequence ID" value="XM_031111964.1"/>
</dbReference>
<protein>
    <submittedName>
        <fullName evidence="10">Uncharacterized protein</fullName>
    </submittedName>
</protein>
<gene>
    <name evidence="10" type="primary">LOC115988408</name>
</gene>
<dbReference type="RefSeq" id="XP_030967827.1">
    <property type="nucleotide sequence ID" value="XM_031111967.1"/>
</dbReference>
<reference evidence="10" key="2">
    <citation type="submission" date="2021-01" db="UniProtKB">
        <authorList>
            <consortium name="EnsemblPlants"/>
        </authorList>
    </citation>
    <scope>IDENTIFICATION</scope>
</reference>
<evidence type="ECO:0000313" key="11">
    <source>
        <dbReference type="Proteomes" id="UP000594261"/>
    </source>
</evidence>
<dbReference type="Gene3D" id="3.80.10.10">
    <property type="entry name" value="Ribonuclease Inhibitor"/>
    <property type="match status" value="1"/>
</dbReference>
<evidence type="ECO:0000256" key="4">
    <source>
        <dbReference type="ARBA" id="ARBA00022821"/>
    </source>
</evidence>
<dbReference type="EMBL" id="LRBV02000005">
    <property type="status" value="NOT_ANNOTATED_CDS"/>
    <property type="molecule type" value="Genomic_DNA"/>
</dbReference>